<dbReference type="EMBL" id="CP016020">
    <property type="protein sequence ID" value="APH05052.1"/>
    <property type="molecule type" value="Genomic_DNA"/>
</dbReference>
<gene>
    <name evidence="2" type="ORF">A9C19_09990</name>
</gene>
<dbReference type="AlphaFoldDB" id="A0A1L3MRT1"/>
<keyword evidence="3" id="KW-1185">Reference proteome</keyword>
<reference evidence="2 3" key="1">
    <citation type="journal article" date="2016" name="Sci. Rep.">
        <title>Complete genome sequence and transcriptomic analysis of a novel marine strain Bacillus weihaiensis reveals the mechanism of brown algae degradation.</title>
        <authorList>
            <person name="Zhu Y."/>
            <person name="Chen P."/>
            <person name="Bao Y."/>
            <person name="Men Y."/>
            <person name="Zeng Y."/>
            <person name="Yang J."/>
            <person name="Sun J."/>
            <person name="Sun Y."/>
        </authorList>
    </citation>
    <scope>NUCLEOTIDE SEQUENCE [LARGE SCALE GENOMIC DNA]</scope>
    <source>
        <strain evidence="2 3">Alg07</strain>
    </source>
</reference>
<feature type="transmembrane region" description="Helical" evidence="1">
    <location>
        <begin position="16"/>
        <end position="33"/>
    </location>
</feature>
<name>A0A1L3MRT1_9BACI</name>
<feature type="transmembrane region" description="Helical" evidence="1">
    <location>
        <begin position="39"/>
        <end position="59"/>
    </location>
</feature>
<proteinExistence type="predicted"/>
<dbReference type="KEGG" id="bwh:A9C19_09990"/>
<keyword evidence="1" id="KW-0472">Membrane</keyword>
<dbReference type="Proteomes" id="UP000181936">
    <property type="component" value="Chromosome"/>
</dbReference>
<feature type="transmembrane region" description="Helical" evidence="1">
    <location>
        <begin position="71"/>
        <end position="94"/>
    </location>
</feature>
<sequence>MKDCCEKMREVMRNTFLFFVGLFLFLILYKIVGRLETEFLTILGLILSLFLAITISFLFEKLLSKIPYKTFIQATISFSIVIFLIYQLFAPYFYSDNQLGEIGKEKIELLYQALDKEKTDEERKEMIKKIMVDPMASHYLTGPYSREKLVKIDVQKIERTYYLFSMTVILVVDNNGVIEEKTQTFDLEHDYGFKISGIFRH</sequence>
<protein>
    <submittedName>
        <fullName evidence="2">Uncharacterized protein</fullName>
    </submittedName>
</protein>
<organism evidence="2 3">
    <name type="scientific">Bacillus weihaiensis</name>
    <dbReference type="NCBI Taxonomy" id="1547283"/>
    <lineage>
        <taxon>Bacteria</taxon>
        <taxon>Bacillati</taxon>
        <taxon>Bacillota</taxon>
        <taxon>Bacilli</taxon>
        <taxon>Bacillales</taxon>
        <taxon>Bacillaceae</taxon>
        <taxon>Bacillus</taxon>
    </lineage>
</organism>
<accession>A0A1L3MRT1</accession>
<keyword evidence="1" id="KW-0812">Transmembrane</keyword>
<evidence type="ECO:0000313" key="2">
    <source>
        <dbReference type="EMBL" id="APH05052.1"/>
    </source>
</evidence>
<evidence type="ECO:0000256" key="1">
    <source>
        <dbReference type="SAM" id="Phobius"/>
    </source>
</evidence>
<keyword evidence="1" id="KW-1133">Transmembrane helix</keyword>
<evidence type="ECO:0000313" key="3">
    <source>
        <dbReference type="Proteomes" id="UP000181936"/>
    </source>
</evidence>